<evidence type="ECO:0000313" key="2">
    <source>
        <dbReference type="Proteomes" id="UP000499080"/>
    </source>
</evidence>
<name>A0A4Y2I420_ARAVE</name>
<comment type="caution">
    <text evidence="1">The sequence shown here is derived from an EMBL/GenBank/DDBJ whole genome shotgun (WGS) entry which is preliminary data.</text>
</comment>
<dbReference type="EMBL" id="BGPR01002380">
    <property type="protein sequence ID" value="GBM72497.1"/>
    <property type="molecule type" value="Genomic_DNA"/>
</dbReference>
<dbReference type="Proteomes" id="UP000499080">
    <property type="component" value="Unassembled WGS sequence"/>
</dbReference>
<dbReference type="AlphaFoldDB" id="A0A4Y2I420"/>
<proteinExistence type="predicted"/>
<gene>
    <name evidence="1" type="ORF">AVEN_218124_1</name>
</gene>
<sequence>MNQVKSKNMIIQEASEMYVEYCHCPYFHKIYNYYLFIPIVHVRREQNSFVAVKGKALKTVNGQTRFSPEEKKGLETPAIALSSFGLHAIVSDFEYFAKPYRD</sequence>
<protein>
    <submittedName>
        <fullName evidence="1">Uncharacterized protein</fullName>
    </submittedName>
</protein>
<evidence type="ECO:0000313" key="1">
    <source>
        <dbReference type="EMBL" id="GBM72497.1"/>
    </source>
</evidence>
<organism evidence="1 2">
    <name type="scientific">Araneus ventricosus</name>
    <name type="common">Orbweaver spider</name>
    <name type="synonym">Epeira ventricosa</name>
    <dbReference type="NCBI Taxonomy" id="182803"/>
    <lineage>
        <taxon>Eukaryota</taxon>
        <taxon>Metazoa</taxon>
        <taxon>Ecdysozoa</taxon>
        <taxon>Arthropoda</taxon>
        <taxon>Chelicerata</taxon>
        <taxon>Arachnida</taxon>
        <taxon>Araneae</taxon>
        <taxon>Araneomorphae</taxon>
        <taxon>Entelegynae</taxon>
        <taxon>Araneoidea</taxon>
        <taxon>Araneidae</taxon>
        <taxon>Araneus</taxon>
    </lineage>
</organism>
<accession>A0A4Y2I420</accession>
<keyword evidence="2" id="KW-1185">Reference proteome</keyword>
<reference evidence="1 2" key="1">
    <citation type="journal article" date="2019" name="Sci. Rep.">
        <title>Orb-weaving spider Araneus ventricosus genome elucidates the spidroin gene catalogue.</title>
        <authorList>
            <person name="Kono N."/>
            <person name="Nakamura H."/>
            <person name="Ohtoshi R."/>
            <person name="Moran D.A.P."/>
            <person name="Shinohara A."/>
            <person name="Yoshida Y."/>
            <person name="Fujiwara M."/>
            <person name="Mori M."/>
            <person name="Tomita M."/>
            <person name="Arakawa K."/>
        </authorList>
    </citation>
    <scope>NUCLEOTIDE SEQUENCE [LARGE SCALE GENOMIC DNA]</scope>
</reference>